<evidence type="ECO:0000313" key="3">
    <source>
        <dbReference type="Proteomes" id="UP000822688"/>
    </source>
</evidence>
<comment type="caution">
    <text evidence="2">The sequence shown here is derived from an EMBL/GenBank/DDBJ whole genome shotgun (WGS) entry which is preliminary data.</text>
</comment>
<dbReference type="EMBL" id="CM026432">
    <property type="protein sequence ID" value="KAG0557815.1"/>
    <property type="molecule type" value="Genomic_DNA"/>
</dbReference>
<reference evidence="2 3" key="1">
    <citation type="submission" date="2020-06" db="EMBL/GenBank/DDBJ databases">
        <title>WGS assembly of Ceratodon purpureus strain R40.</title>
        <authorList>
            <person name="Carey S.B."/>
            <person name="Jenkins J."/>
            <person name="Shu S."/>
            <person name="Lovell J.T."/>
            <person name="Sreedasyam A."/>
            <person name="Maumus F."/>
            <person name="Tiley G.P."/>
            <person name="Fernandez-Pozo N."/>
            <person name="Barry K."/>
            <person name="Chen C."/>
            <person name="Wang M."/>
            <person name="Lipzen A."/>
            <person name="Daum C."/>
            <person name="Saski C.A."/>
            <person name="Payton A.C."/>
            <person name="Mcbreen J.C."/>
            <person name="Conrad R.E."/>
            <person name="Kollar L.M."/>
            <person name="Olsson S."/>
            <person name="Huttunen S."/>
            <person name="Landis J.B."/>
            <person name="Wickett N.J."/>
            <person name="Johnson M.G."/>
            <person name="Rensing S.A."/>
            <person name="Grimwood J."/>
            <person name="Schmutz J."/>
            <person name="Mcdaniel S.F."/>
        </authorList>
    </citation>
    <scope>NUCLEOTIDE SEQUENCE [LARGE SCALE GENOMIC DNA]</scope>
    <source>
        <strain evidence="2 3">R40</strain>
    </source>
</reference>
<keyword evidence="3" id="KW-1185">Reference proteome</keyword>
<dbReference type="EMBL" id="CM026432">
    <property type="protein sequence ID" value="KAG0557812.1"/>
    <property type="molecule type" value="Genomic_DNA"/>
</dbReference>
<evidence type="ECO:0000256" key="1">
    <source>
        <dbReference type="SAM" id="MobiDB-lite"/>
    </source>
</evidence>
<name>A0A8T0GGT2_CERPU</name>
<organism evidence="2 3">
    <name type="scientific">Ceratodon purpureus</name>
    <name type="common">Fire moss</name>
    <name type="synonym">Dicranum purpureum</name>
    <dbReference type="NCBI Taxonomy" id="3225"/>
    <lineage>
        <taxon>Eukaryota</taxon>
        <taxon>Viridiplantae</taxon>
        <taxon>Streptophyta</taxon>
        <taxon>Embryophyta</taxon>
        <taxon>Bryophyta</taxon>
        <taxon>Bryophytina</taxon>
        <taxon>Bryopsida</taxon>
        <taxon>Dicranidae</taxon>
        <taxon>Pseudoditrichales</taxon>
        <taxon>Ditrichaceae</taxon>
        <taxon>Ceratodon</taxon>
    </lineage>
</organism>
<dbReference type="AlphaFoldDB" id="A0A8T0GGT2"/>
<dbReference type="EMBL" id="CM026432">
    <property type="protein sequence ID" value="KAG0557814.1"/>
    <property type="molecule type" value="Genomic_DNA"/>
</dbReference>
<protein>
    <submittedName>
        <fullName evidence="2">Uncharacterized protein</fullName>
    </submittedName>
</protein>
<accession>A0A8T0GGT2</accession>
<evidence type="ECO:0000313" key="2">
    <source>
        <dbReference type="EMBL" id="KAG0557815.1"/>
    </source>
</evidence>
<dbReference type="EMBL" id="CM026432">
    <property type="protein sequence ID" value="KAG0557813.1"/>
    <property type="molecule type" value="Genomic_DNA"/>
</dbReference>
<proteinExistence type="predicted"/>
<feature type="region of interest" description="Disordered" evidence="1">
    <location>
        <begin position="231"/>
        <end position="255"/>
    </location>
</feature>
<dbReference type="EMBL" id="CM026432">
    <property type="protein sequence ID" value="KAG0557811.1"/>
    <property type="molecule type" value="Genomic_DNA"/>
</dbReference>
<dbReference type="Proteomes" id="UP000822688">
    <property type="component" value="Chromosome 11"/>
</dbReference>
<sequence>MDNERYSSVISEVEYSSLDPLMQRGLNKFYEGDYKGALDDFIEASERNPRCAHTLKCVAMMWSLIVGGNEQAVTLFRHAEITSMNSYTSAEESPESAVFHHILKSVGSVSSGEVIQGCEHRVVFEEQTLSPRPKEFKSESKASQKMYARLQFLSTMRRNGNDFEVALKITGTRHGVNECLKENYWTGPFIHELRLEVSPVKFDSKHVTASPGDESSADHVVHRTTGNGLSVQLQGSAAPSGSITGTKSNSTSTSVPKFEWDKSNAVDDKWLATWRINTLKNGEPFDLSKKPKWKVPELAGDPTNVNHNLGSKIPPFECKWVVSNETAHRYDFKFQWKVTLTPKIAYVPRWEIHRALWPKRAHSEEEKFDRPVIITSDFKAGLEKMFVEKLKKN</sequence>
<gene>
    <name evidence="2" type="ORF">KC19_11G158900</name>
</gene>